<name>A0ABV8H5J0_9FLAO</name>
<dbReference type="GO" id="GO:0016787">
    <property type="term" value="F:hydrolase activity"/>
    <property type="evidence" value="ECO:0007669"/>
    <property type="project" value="UniProtKB-KW"/>
</dbReference>
<dbReference type="PANTHER" id="PTHR30383">
    <property type="entry name" value="THIOESTERASE 1/PROTEASE 1/LYSOPHOSPHOLIPASE L1"/>
    <property type="match status" value="1"/>
</dbReference>
<dbReference type="InterPro" id="IPR013830">
    <property type="entry name" value="SGNH_hydro"/>
</dbReference>
<dbReference type="EMBL" id="JBHSAS010000006">
    <property type="protein sequence ID" value="MFC4027394.1"/>
    <property type="molecule type" value="Genomic_DNA"/>
</dbReference>
<dbReference type="PANTHER" id="PTHR30383:SF5">
    <property type="entry name" value="SGNH HYDROLASE-TYPE ESTERASE DOMAIN-CONTAINING PROTEIN"/>
    <property type="match status" value="1"/>
</dbReference>
<dbReference type="Gene3D" id="3.40.50.1110">
    <property type="entry name" value="SGNH hydrolase"/>
    <property type="match status" value="1"/>
</dbReference>
<reference evidence="4" key="1">
    <citation type="journal article" date="2019" name="Int. J. Syst. Evol. Microbiol.">
        <title>The Global Catalogue of Microorganisms (GCM) 10K type strain sequencing project: providing services to taxonomists for standard genome sequencing and annotation.</title>
        <authorList>
            <consortium name="The Broad Institute Genomics Platform"/>
            <consortium name="The Broad Institute Genome Sequencing Center for Infectious Disease"/>
            <person name="Wu L."/>
            <person name="Ma J."/>
        </authorList>
    </citation>
    <scope>NUCLEOTIDE SEQUENCE [LARGE SCALE GENOMIC DNA]</scope>
    <source>
        <strain evidence="4">CECT 9128</strain>
    </source>
</reference>
<dbReference type="InterPro" id="IPR036514">
    <property type="entry name" value="SGNH_hydro_sf"/>
</dbReference>
<dbReference type="RefSeq" id="WP_290234255.1">
    <property type="nucleotide sequence ID" value="NZ_JAUFPZ010000002.1"/>
</dbReference>
<dbReference type="Pfam" id="PF13472">
    <property type="entry name" value="Lipase_GDSL_2"/>
    <property type="match status" value="1"/>
</dbReference>
<keyword evidence="4" id="KW-1185">Reference proteome</keyword>
<comment type="caution">
    <text evidence="3">The sequence shown here is derived from an EMBL/GenBank/DDBJ whole genome shotgun (WGS) entry which is preliminary data.</text>
</comment>
<keyword evidence="1" id="KW-0732">Signal</keyword>
<evidence type="ECO:0000256" key="1">
    <source>
        <dbReference type="SAM" id="SignalP"/>
    </source>
</evidence>
<protein>
    <submittedName>
        <fullName evidence="3">SGNH/GDSL hydrolase family protein</fullName>
    </submittedName>
</protein>
<proteinExistence type="predicted"/>
<keyword evidence="3" id="KW-0378">Hydrolase</keyword>
<evidence type="ECO:0000313" key="3">
    <source>
        <dbReference type="EMBL" id="MFC4027394.1"/>
    </source>
</evidence>
<evidence type="ECO:0000259" key="2">
    <source>
        <dbReference type="Pfam" id="PF13472"/>
    </source>
</evidence>
<sequence length="235" mass="26359">MKLKHLIYLGILTISAGAFAQQQQYKKLMSQDWANLKWYREANQQVKMEGKPVTAVFMGNSITHGWYDKHPEFFKENNYIGRGIGGQTTPQMLIRFTPDVIDLKPKVVVILAGTNDVAGNTGRSSVKMITDNIKAMAQLAKANNIKVVLSSILPVDDYPWRPGLEPVSKIAEVNNWLKDYAKENGHIFLDYFPALANEQQGMKKEYAADGVHPTSAGYDVMEPMVKKAIDKALKE</sequence>
<dbReference type="InterPro" id="IPR051532">
    <property type="entry name" value="Ester_Hydrolysis_Enzymes"/>
</dbReference>
<feature type="signal peptide" evidence="1">
    <location>
        <begin position="1"/>
        <end position="20"/>
    </location>
</feature>
<organism evidence="3 4">
    <name type="scientific">Zunongwangia endophytica</name>
    <dbReference type="NCBI Taxonomy" id="1808945"/>
    <lineage>
        <taxon>Bacteria</taxon>
        <taxon>Pseudomonadati</taxon>
        <taxon>Bacteroidota</taxon>
        <taxon>Flavobacteriia</taxon>
        <taxon>Flavobacteriales</taxon>
        <taxon>Flavobacteriaceae</taxon>
        <taxon>Zunongwangia</taxon>
    </lineage>
</organism>
<feature type="chain" id="PRO_5045928563" evidence="1">
    <location>
        <begin position="21"/>
        <end position="235"/>
    </location>
</feature>
<accession>A0ABV8H5J0</accession>
<dbReference type="CDD" id="cd04501">
    <property type="entry name" value="SGNH_hydrolase_like_4"/>
    <property type="match status" value="1"/>
</dbReference>
<feature type="domain" description="SGNH hydrolase-type esterase" evidence="2">
    <location>
        <begin position="57"/>
        <end position="219"/>
    </location>
</feature>
<dbReference type="Proteomes" id="UP001595793">
    <property type="component" value="Unassembled WGS sequence"/>
</dbReference>
<evidence type="ECO:0000313" key="4">
    <source>
        <dbReference type="Proteomes" id="UP001595793"/>
    </source>
</evidence>
<dbReference type="SUPFAM" id="SSF52266">
    <property type="entry name" value="SGNH hydrolase"/>
    <property type="match status" value="1"/>
</dbReference>
<gene>
    <name evidence="3" type="ORF">ACFOS1_08255</name>
</gene>